<feature type="domain" description="NmrA-like" evidence="4">
    <location>
        <begin position="5"/>
        <end position="270"/>
    </location>
</feature>
<dbReference type="InterPro" id="IPR051164">
    <property type="entry name" value="NmrA-like_oxidored"/>
</dbReference>
<evidence type="ECO:0000313" key="5">
    <source>
        <dbReference type="EMBL" id="KAK5090287.1"/>
    </source>
</evidence>
<dbReference type="AlphaFoldDB" id="A0AAN7YDW2"/>
<dbReference type="Proteomes" id="UP001309876">
    <property type="component" value="Unassembled WGS sequence"/>
</dbReference>
<evidence type="ECO:0000313" key="6">
    <source>
        <dbReference type="Proteomes" id="UP001309876"/>
    </source>
</evidence>
<dbReference type="Pfam" id="PF05368">
    <property type="entry name" value="NmrA"/>
    <property type="match status" value="1"/>
</dbReference>
<reference evidence="5 6" key="1">
    <citation type="submission" date="2023-08" db="EMBL/GenBank/DDBJ databases">
        <title>Black Yeasts Isolated from many extreme environments.</title>
        <authorList>
            <person name="Coleine C."/>
            <person name="Stajich J.E."/>
            <person name="Selbmann L."/>
        </authorList>
    </citation>
    <scope>NUCLEOTIDE SEQUENCE [LARGE SCALE GENOMIC DNA]</scope>
    <source>
        <strain evidence="5 6">CCFEE 5910</strain>
    </source>
</reference>
<gene>
    <name evidence="5" type="ORF">LTR05_000459</name>
</gene>
<keyword evidence="6" id="KW-1185">Reference proteome</keyword>
<dbReference type="PANTHER" id="PTHR42748:SF30">
    <property type="entry name" value="NMRA-LIKE DOMAIN-CONTAINING PROTEIN"/>
    <property type="match status" value="1"/>
</dbReference>
<evidence type="ECO:0000256" key="3">
    <source>
        <dbReference type="ARBA" id="ARBA00023002"/>
    </source>
</evidence>
<keyword evidence="3" id="KW-0560">Oxidoreductase</keyword>
<evidence type="ECO:0000256" key="1">
    <source>
        <dbReference type="ARBA" id="ARBA00006328"/>
    </source>
</evidence>
<dbReference type="SUPFAM" id="SSF51735">
    <property type="entry name" value="NAD(P)-binding Rossmann-fold domains"/>
    <property type="match status" value="1"/>
</dbReference>
<proteinExistence type="inferred from homology"/>
<accession>A0AAN7YDW2</accession>
<dbReference type="GO" id="GO:0016491">
    <property type="term" value="F:oxidoreductase activity"/>
    <property type="evidence" value="ECO:0007669"/>
    <property type="project" value="UniProtKB-KW"/>
</dbReference>
<dbReference type="GO" id="GO:0005634">
    <property type="term" value="C:nucleus"/>
    <property type="evidence" value="ECO:0007669"/>
    <property type="project" value="TreeGrafter"/>
</dbReference>
<comment type="similarity">
    <text evidence="1">Belongs to the NmrA-type oxidoreductase family.</text>
</comment>
<organism evidence="5 6">
    <name type="scientific">Lithohypha guttulata</name>
    <dbReference type="NCBI Taxonomy" id="1690604"/>
    <lineage>
        <taxon>Eukaryota</taxon>
        <taxon>Fungi</taxon>
        <taxon>Dikarya</taxon>
        <taxon>Ascomycota</taxon>
        <taxon>Pezizomycotina</taxon>
        <taxon>Eurotiomycetes</taxon>
        <taxon>Chaetothyriomycetidae</taxon>
        <taxon>Chaetothyriales</taxon>
        <taxon>Trichomeriaceae</taxon>
        <taxon>Lithohypha</taxon>
    </lineage>
</organism>
<comment type="caution">
    <text evidence="5">The sequence shown here is derived from an EMBL/GenBank/DDBJ whole genome shotgun (WGS) entry which is preliminary data.</text>
</comment>
<sequence>MPISVLVVGASGTQGSAIIRALTTLNKSRSNNPITIHALIRSTSSPPQSLNTDSNVKLFTGDFDDISSLKAAATGCTAAFLNVTPVFTDLTAEARHARNLVEACASIASLKRFVFSPGAVLHRPADDIVWSEYIDKSPQKWMSIYTKSKQACETAVTSSSTTNFEEGWCMVRATAFLTNFLPPVSKFMYPDLETKGIISAALREDLQISYLDPEDLGPLVARQLICDKEEWETRWKGNFVPVAKENLTLGQSVEKMNAVLGRHGVKERVEVVWIGEEEARTKG</sequence>
<dbReference type="EMBL" id="JAVRRJ010000001">
    <property type="protein sequence ID" value="KAK5090287.1"/>
    <property type="molecule type" value="Genomic_DNA"/>
</dbReference>
<dbReference type="InterPro" id="IPR008030">
    <property type="entry name" value="NmrA-like"/>
</dbReference>
<dbReference type="Gene3D" id="3.40.50.720">
    <property type="entry name" value="NAD(P)-binding Rossmann-like Domain"/>
    <property type="match status" value="1"/>
</dbReference>
<evidence type="ECO:0000259" key="4">
    <source>
        <dbReference type="Pfam" id="PF05368"/>
    </source>
</evidence>
<dbReference type="InterPro" id="IPR036291">
    <property type="entry name" value="NAD(P)-bd_dom_sf"/>
</dbReference>
<protein>
    <recommendedName>
        <fullName evidence="4">NmrA-like domain-containing protein</fullName>
    </recommendedName>
</protein>
<keyword evidence="2" id="KW-0521">NADP</keyword>
<dbReference type="PANTHER" id="PTHR42748">
    <property type="entry name" value="NITROGEN METABOLITE REPRESSION PROTEIN NMRA FAMILY MEMBER"/>
    <property type="match status" value="1"/>
</dbReference>
<name>A0AAN7YDW2_9EURO</name>
<evidence type="ECO:0000256" key="2">
    <source>
        <dbReference type="ARBA" id="ARBA00022857"/>
    </source>
</evidence>